<organism evidence="3 4">
    <name type="scientific">Stigmatella aurantiaca</name>
    <dbReference type="NCBI Taxonomy" id="41"/>
    <lineage>
        <taxon>Bacteria</taxon>
        <taxon>Pseudomonadati</taxon>
        <taxon>Myxococcota</taxon>
        <taxon>Myxococcia</taxon>
        <taxon>Myxococcales</taxon>
        <taxon>Cystobacterineae</taxon>
        <taxon>Archangiaceae</taxon>
        <taxon>Stigmatella</taxon>
    </lineage>
</organism>
<dbReference type="EMBL" id="FOAP01000003">
    <property type="protein sequence ID" value="SEL00119.1"/>
    <property type="molecule type" value="Genomic_DNA"/>
</dbReference>
<dbReference type="InterPro" id="IPR045582">
    <property type="entry name" value="Trehalase-like_N"/>
</dbReference>
<gene>
    <name evidence="3" type="ORF">SAMN05444354_103281</name>
</gene>
<dbReference type="InterPro" id="IPR011613">
    <property type="entry name" value="GH15-like"/>
</dbReference>
<reference evidence="4" key="1">
    <citation type="submission" date="2016-10" db="EMBL/GenBank/DDBJ databases">
        <authorList>
            <person name="Varghese N."/>
            <person name="Submissions S."/>
        </authorList>
    </citation>
    <scope>NUCLEOTIDE SEQUENCE [LARGE SCALE GENOMIC DNA]</scope>
    <source>
        <strain evidence="4">DSM 17044</strain>
    </source>
</reference>
<dbReference type="Proteomes" id="UP000182719">
    <property type="component" value="Unassembled WGS sequence"/>
</dbReference>
<evidence type="ECO:0000259" key="2">
    <source>
        <dbReference type="Pfam" id="PF19291"/>
    </source>
</evidence>
<evidence type="ECO:0000259" key="1">
    <source>
        <dbReference type="Pfam" id="PF00723"/>
    </source>
</evidence>
<keyword evidence="4" id="KW-1185">Reference proteome</keyword>
<dbReference type="GO" id="GO:0005975">
    <property type="term" value="P:carbohydrate metabolic process"/>
    <property type="evidence" value="ECO:0007669"/>
    <property type="project" value="InterPro"/>
</dbReference>
<proteinExistence type="predicted"/>
<evidence type="ECO:0000313" key="4">
    <source>
        <dbReference type="Proteomes" id="UP000182719"/>
    </source>
</evidence>
<accession>A0A1H7LMP5</accession>
<dbReference type="PANTHER" id="PTHR31616">
    <property type="entry name" value="TREHALASE"/>
    <property type="match status" value="1"/>
</dbReference>
<dbReference type="Pfam" id="PF19291">
    <property type="entry name" value="TREH_N"/>
    <property type="match status" value="1"/>
</dbReference>
<feature type="domain" description="GH15-like" evidence="1">
    <location>
        <begin position="245"/>
        <end position="622"/>
    </location>
</feature>
<dbReference type="GO" id="GO:0004553">
    <property type="term" value="F:hydrolase activity, hydrolyzing O-glycosyl compounds"/>
    <property type="evidence" value="ECO:0007669"/>
    <property type="project" value="TreeGrafter"/>
</dbReference>
<sequence>MTSTSEKPSSGKGPCGRMFNGEAVRIEDHGVIGDLRTVALVGSDGTLDWLCFPNFDSPSVFAAILDPERGGHFRIAPDMEGVTCKQFYWPETNVLVTRFYSPEGVGELIDFMPVVDRGNEHARELVRRVRVVRGRMQFRMECFPAFNYGRSPHTTREVPGGVNFITEPLSLTLASKVALEVGERGVSARFELSEDQSAVFSLHEGAAKDCSRRAHGEHSSEALFRKTVLWWRQWLSKCTYKGRWREVVERSALALKLLTFEPTGAIVAAPTCSLPESPGGERNWDYRYVWLRDAAFTVYAFLRVGFKEEAGAFMRWIEERCAEHDGKEGAPLNLMYAIDGSNVPDEVDLEHFSGYGGARPVRIGNAAASQLQLDIYGELMDSVYLYNKHGAPISYDFWQHLRRMVDWVCDHWQQEDEGIWEVRGGRRHFVYSKLMCWVAVDRAIRLADKRSFPADRNRWLEVRDAIFEEIMEKGWCTDRRAFIQAYGHDALDAANLLMPLVFFLSPVDPRMLSTLEAMRRTPAGGGLVSDGLVFRYDVDATLDGISGSEGTFNLCSFWLVEAMTRASVARSDYLEEARLTFERMLGYANHLGLYAEQTGLSGEALGNFPQALTHLSLISAAYNLDRTLGQKD</sequence>
<dbReference type="InterPro" id="IPR012341">
    <property type="entry name" value="6hp_glycosidase-like_sf"/>
</dbReference>
<dbReference type="PANTHER" id="PTHR31616:SF0">
    <property type="entry name" value="GLUCAN 1,4-ALPHA-GLUCOSIDASE"/>
    <property type="match status" value="1"/>
</dbReference>
<dbReference type="Pfam" id="PF00723">
    <property type="entry name" value="Glyco_hydro_15"/>
    <property type="match status" value="1"/>
</dbReference>
<evidence type="ECO:0000313" key="3">
    <source>
        <dbReference type="EMBL" id="SEL00119.1"/>
    </source>
</evidence>
<dbReference type="AlphaFoldDB" id="A0A1H7LMP5"/>
<dbReference type="SUPFAM" id="SSF48208">
    <property type="entry name" value="Six-hairpin glycosidases"/>
    <property type="match status" value="1"/>
</dbReference>
<dbReference type="Gene3D" id="1.50.10.10">
    <property type="match status" value="1"/>
</dbReference>
<feature type="domain" description="Trehalase-like N-terminal" evidence="2">
    <location>
        <begin position="20"/>
        <end position="206"/>
    </location>
</feature>
<dbReference type="InterPro" id="IPR008928">
    <property type="entry name" value="6-hairpin_glycosidase_sf"/>
</dbReference>
<protein>
    <submittedName>
        <fullName evidence="3">Glucoamylase (Glucan-1,4-alpha-glucosidase), GH15 family</fullName>
    </submittedName>
</protein>
<name>A0A1H7LMP5_STIAU</name>